<keyword evidence="3 5" id="KW-0342">GTP-binding</keyword>
<reference evidence="9 10" key="1">
    <citation type="submission" date="2010-02" db="EMBL/GenBank/DDBJ databases">
        <authorList>
            <person name="Weinstock G."/>
            <person name="Sodergren E."/>
            <person name="Clifton S."/>
            <person name="Fulton L."/>
            <person name="Fulton B."/>
            <person name="Courtney L."/>
            <person name="Fronick C."/>
            <person name="Harrison M."/>
            <person name="Strong C."/>
            <person name="Farmer C."/>
            <person name="Delahaunty K."/>
            <person name="Markovic C."/>
            <person name="Hall O."/>
            <person name="Minx P."/>
            <person name="Tomlinson C."/>
            <person name="Mitreva M."/>
            <person name="Nelson J."/>
            <person name="Hou S."/>
            <person name="Wollam A."/>
            <person name="Pepin K.H."/>
            <person name="Johnson M."/>
            <person name="Bhonagiri V."/>
            <person name="Zhang X."/>
            <person name="Suruliraj S."/>
            <person name="Warren W."/>
            <person name="Chinwalla A."/>
            <person name="Mardis E.R."/>
            <person name="Wilson R.K."/>
        </authorList>
    </citation>
    <scope>NUCLEOTIDE SEQUENCE [LARGE SCALE GENOMIC DNA]</scope>
    <source>
        <strain evidence="9 10">DSM 2876</strain>
    </source>
</reference>
<dbReference type="GO" id="GO:0003924">
    <property type="term" value="F:GTPase activity"/>
    <property type="evidence" value="ECO:0007669"/>
    <property type="project" value="UniProtKB-UniRule"/>
</dbReference>
<evidence type="ECO:0000256" key="3">
    <source>
        <dbReference type="ARBA" id="ARBA00023134"/>
    </source>
</evidence>
<dbReference type="InterPro" id="IPR000158">
    <property type="entry name" value="Cell_div_FtsZ"/>
</dbReference>
<evidence type="ECO:0000313" key="10">
    <source>
        <dbReference type="Proteomes" id="UP000006238"/>
    </source>
</evidence>
<comment type="caution">
    <text evidence="9">The sequence shown here is derived from an EMBL/GenBank/DDBJ whole genome shotgun (WGS) entry which is preliminary data.</text>
</comment>
<keyword evidence="4 5" id="KW-0717">Septation</keyword>
<dbReference type="PRINTS" id="PR00423">
    <property type="entry name" value="CELLDVISFTSZ"/>
</dbReference>
<dbReference type="GO" id="GO:0032153">
    <property type="term" value="C:cell division site"/>
    <property type="evidence" value="ECO:0007669"/>
    <property type="project" value="UniProtKB-UniRule"/>
</dbReference>
<dbReference type="Pfam" id="PF00091">
    <property type="entry name" value="Tubulin"/>
    <property type="match status" value="1"/>
</dbReference>
<feature type="domain" description="Tubulin/FtsZ 2-layer sandwich" evidence="8">
    <location>
        <begin position="207"/>
        <end position="323"/>
    </location>
</feature>
<keyword evidence="5" id="KW-0131">Cell cycle</keyword>
<dbReference type="RefSeq" id="WP_005602287.1">
    <property type="nucleotide sequence ID" value="NZ_GG663522.1"/>
</dbReference>
<dbReference type="PANTHER" id="PTHR30314">
    <property type="entry name" value="CELL DIVISION PROTEIN FTSZ-RELATED"/>
    <property type="match status" value="1"/>
</dbReference>
<feature type="binding site" evidence="5">
    <location>
        <position position="140"/>
    </location>
    <ligand>
        <name>GTP</name>
        <dbReference type="ChEBI" id="CHEBI:37565"/>
    </ligand>
</feature>
<sequence length="357" mass="38406">MLEIKSFEKKDYVKMAVIGVGGGGNNAIDRMINEGISGVDFIAANTDAQVLDANFAPIKIQLGKKLTEGLGAGSDPTIGEKSALESLDELETLLEGYRLVFITCGMGGGTGSGAAHVIAKTCMDKGILTVAIVTKPFGYEGYPREVIATEGIEKLRENVDILITIPNDRLLEAYSDMSFEDAFAKADEVLHYAVMGITNIIINRGTINLDFNDLCTVIRGKGLAHLGIGSSKGNDAVMDALNKALSSPLLETTIEGASYVLFNVEGKAGIKEMNEAARCIQSIAGRDVHILWGTVGDVDGDRDEVTVTLIATGIRECEKKIVEPDFVSIEKNRYKSPIEEMSIKVPAFLQKKIKNNL</sequence>
<evidence type="ECO:0000256" key="1">
    <source>
        <dbReference type="ARBA" id="ARBA00009690"/>
    </source>
</evidence>
<dbReference type="HAMAP" id="MF_00909">
    <property type="entry name" value="FtsZ"/>
    <property type="match status" value="1"/>
</dbReference>
<evidence type="ECO:0000259" key="7">
    <source>
        <dbReference type="SMART" id="SM00864"/>
    </source>
</evidence>
<comment type="function">
    <text evidence="5">Essential cell division protein that forms a contractile ring structure (Z ring) at the future cell division site. The regulation of the ring assembly controls the timing and the location of cell division. One of the functions of the FtsZ ring is to recruit other cell division proteins to the septum to produce a new cell wall between the dividing cells. Binds GTP and shows GTPase activity.</text>
</comment>
<protein>
    <recommendedName>
        <fullName evidence="5 6">Cell division protein FtsZ</fullName>
    </recommendedName>
</protein>
<dbReference type="eggNOG" id="COG0206">
    <property type="taxonomic scope" value="Bacteria"/>
</dbReference>
<dbReference type="GO" id="GO:0043093">
    <property type="term" value="P:FtsZ-dependent cytokinesis"/>
    <property type="evidence" value="ECO:0007669"/>
    <property type="project" value="UniProtKB-UniRule"/>
</dbReference>
<comment type="subcellular location">
    <subcellularLocation>
        <location evidence="5">Cytoplasm</location>
    </subcellularLocation>
    <text evidence="5">Assembles at midcell at the inner surface of the cytoplasmic membrane.</text>
</comment>
<feature type="binding site" evidence="5">
    <location>
        <begin position="22"/>
        <end position="26"/>
    </location>
    <ligand>
        <name>GTP</name>
        <dbReference type="ChEBI" id="CHEBI:37565"/>
    </ligand>
</feature>
<evidence type="ECO:0000256" key="5">
    <source>
        <dbReference type="HAMAP-Rule" id="MF_00909"/>
    </source>
</evidence>
<feature type="binding site" evidence="5">
    <location>
        <position position="187"/>
    </location>
    <ligand>
        <name>GTP</name>
        <dbReference type="ChEBI" id="CHEBI:37565"/>
    </ligand>
</feature>
<keyword evidence="5 9" id="KW-0132">Cell division</keyword>
<dbReference type="SMART" id="SM00864">
    <property type="entry name" value="Tubulin"/>
    <property type="match status" value="1"/>
</dbReference>
<dbReference type="PROSITE" id="PS01134">
    <property type="entry name" value="FTSZ_1"/>
    <property type="match status" value="1"/>
</dbReference>
<gene>
    <name evidence="5 9" type="primary">ftsZ</name>
    <name evidence="9" type="ORF">BUTYVIB_01027</name>
</gene>
<dbReference type="InterPro" id="IPR045061">
    <property type="entry name" value="FtsZ/CetZ"/>
</dbReference>
<keyword evidence="10" id="KW-1185">Reference proteome</keyword>
<keyword evidence="5" id="KW-0963">Cytoplasm</keyword>
<dbReference type="FunFam" id="3.40.50.1440:FF:000001">
    <property type="entry name" value="Cell division protein FtsZ"/>
    <property type="match status" value="1"/>
</dbReference>
<dbReference type="InterPro" id="IPR024757">
    <property type="entry name" value="FtsZ_C"/>
</dbReference>
<dbReference type="Proteomes" id="UP000006238">
    <property type="component" value="Unassembled WGS sequence"/>
</dbReference>
<feature type="domain" description="Tubulin/FtsZ GTPase" evidence="7">
    <location>
        <begin position="14"/>
        <end position="205"/>
    </location>
</feature>
<dbReference type="Pfam" id="PF12327">
    <property type="entry name" value="FtsZ_C"/>
    <property type="match status" value="1"/>
</dbReference>
<feature type="binding site" evidence="5">
    <location>
        <position position="144"/>
    </location>
    <ligand>
        <name>GTP</name>
        <dbReference type="ChEBI" id="CHEBI:37565"/>
    </ligand>
</feature>
<dbReference type="GO" id="GO:0000917">
    <property type="term" value="P:division septum assembly"/>
    <property type="evidence" value="ECO:0007669"/>
    <property type="project" value="UniProtKB-KW"/>
</dbReference>
<dbReference type="GeneID" id="98918900"/>
<dbReference type="InterPro" id="IPR020805">
    <property type="entry name" value="Cell_div_FtsZ_CS"/>
</dbReference>
<dbReference type="InterPro" id="IPR008280">
    <property type="entry name" value="Tub_FtsZ_C"/>
</dbReference>
<evidence type="ECO:0000259" key="8">
    <source>
        <dbReference type="SMART" id="SM00865"/>
    </source>
</evidence>
<dbReference type="Gene3D" id="3.40.50.1440">
    <property type="entry name" value="Tubulin/FtsZ, GTPase domain"/>
    <property type="match status" value="1"/>
</dbReference>
<evidence type="ECO:0000313" key="9">
    <source>
        <dbReference type="EMBL" id="EFF68812.1"/>
    </source>
</evidence>
<dbReference type="SMART" id="SM00865">
    <property type="entry name" value="Tubulin_C"/>
    <property type="match status" value="1"/>
</dbReference>
<dbReference type="PANTHER" id="PTHR30314:SF3">
    <property type="entry name" value="MITOCHONDRIAL DIVISION PROTEIN FSZA"/>
    <property type="match status" value="1"/>
</dbReference>
<organism evidence="9 10">
    <name type="scientific">Eshraghiella crossota DSM 2876</name>
    <dbReference type="NCBI Taxonomy" id="511680"/>
    <lineage>
        <taxon>Bacteria</taxon>
        <taxon>Bacillati</taxon>
        <taxon>Bacillota</taxon>
        <taxon>Clostridia</taxon>
        <taxon>Lachnospirales</taxon>
        <taxon>Lachnospiraceae</taxon>
        <taxon>Eshraghiella</taxon>
    </lineage>
</organism>
<dbReference type="GO" id="GO:0005737">
    <property type="term" value="C:cytoplasm"/>
    <property type="evidence" value="ECO:0007669"/>
    <property type="project" value="UniProtKB-SubCell"/>
</dbReference>
<dbReference type="InterPro" id="IPR036525">
    <property type="entry name" value="Tubulin/FtsZ_GTPase_sf"/>
</dbReference>
<proteinExistence type="inferred from homology"/>
<comment type="subunit">
    <text evidence="5">Homodimer. Polymerizes to form a dynamic ring structure in a strictly GTP-dependent manner. Interacts directly with several other division proteins.</text>
</comment>
<dbReference type="CDD" id="cd02201">
    <property type="entry name" value="FtsZ_type1"/>
    <property type="match status" value="1"/>
</dbReference>
<comment type="similarity">
    <text evidence="1 5">Belongs to the FtsZ family.</text>
</comment>
<dbReference type="HOGENOM" id="CLU_024865_0_2_9"/>
<dbReference type="GO" id="GO:0051258">
    <property type="term" value="P:protein polymerization"/>
    <property type="evidence" value="ECO:0007669"/>
    <property type="project" value="UniProtKB-UniRule"/>
</dbReference>
<dbReference type="InterPro" id="IPR018316">
    <property type="entry name" value="Tubulin/FtsZ_2-layer-sand-dom"/>
</dbReference>
<feature type="binding site" evidence="5">
    <location>
        <begin position="109"/>
        <end position="111"/>
    </location>
    <ligand>
        <name>GTP</name>
        <dbReference type="ChEBI" id="CHEBI:37565"/>
    </ligand>
</feature>
<dbReference type="SUPFAM" id="SSF52490">
    <property type="entry name" value="Tubulin nucleotide-binding domain-like"/>
    <property type="match status" value="1"/>
</dbReference>
<keyword evidence="2 5" id="KW-0547">Nucleotide-binding</keyword>
<dbReference type="EMBL" id="ABWN01000024">
    <property type="protein sequence ID" value="EFF68812.1"/>
    <property type="molecule type" value="Genomic_DNA"/>
</dbReference>
<dbReference type="InterPro" id="IPR003008">
    <property type="entry name" value="Tubulin_FtsZ_GTPase"/>
</dbReference>
<dbReference type="SUPFAM" id="SSF55307">
    <property type="entry name" value="Tubulin C-terminal domain-like"/>
    <property type="match status" value="1"/>
</dbReference>
<dbReference type="AlphaFoldDB" id="D4RYW3"/>
<dbReference type="NCBIfam" id="TIGR00065">
    <property type="entry name" value="ftsZ"/>
    <property type="match status" value="1"/>
</dbReference>
<dbReference type="GO" id="GO:0005525">
    <property type="term" value="F:GTP binding"/>
    <property type="evidence" value="ECO:0007669"/>
    <property type="project" value="UniProtKB-UniRule"/>
</dbReference>
<evidence type="ECO:0000256" key="2">
    <source>
        <dbReference type="ARBA" id="ARBA00022741"/>
    </source>
</evidence>
<evidence type="ECO:0000256" key="4">
    <source>
        <dbReference type="ARBA" id="ARBA00023210"/>
    </source>
</evidence>
<evidence type="ECO:0000256" key="6">
    <source>
        <dbReference type="NCBIfam" id="TIGR00065"/>
    </source>
</evidence>
<name>D4RYW3_9FIRM</name>
<accession>D4RYW3</accession>